<dbReference type="InterPro" id="IPR036388">
    <property type="entry name" value="WH-like_DNA-bd_sf"/>
</dbReference>
<dbReference type="CDD" id="cd06171">
    <property type="entry name" value="Sigma70_r4"/>
    <property type="match status" value="1"/>
</dbReference>
<evidence type="ECO:0000256" key="1">
    <source>
        <dbReference type="ARBA" id="ARBA00010641"/>
    </source>
</evidence>
<keyword evidence="3" id="KW-0731">Sigma factor</keyword>
<dbReference type="InterPro" id="IPR013249">
    <property type="entry name" value="RNA_pol_sigma70_r4_t2"/>
</dbReference>
<comment type="similarity">
    <text evidence="1">Belongs to the sigma-70 factor family. ECF subfamily.</text>
</comment>
<feature type="domain" description="RNA polymerase sigma-70 region 2" evidence="5">
    <location>
        <begin position="8"/>
        <end position="71"/>
    </location>
</feature>
<proteinExistence type="inferred from homology"/>
<dbReference type="InterPro" id="IPR007627">
    <property type="entry name" value="RNA_pol_sigma70_r2"/>
</dbReference>
<accession>A0ABU3QBD1</accession>
<dbReference type="NCBIfam" id="TIGR02937">
    <property type="entry name" value="sigma70-ECF"/>
    <property type="match status" value="1"/>
</dbReference>
<dbReference type="EMBL" id="JAVUPU010000010">
    <property type="protein sequence ID" value="MDT9600627.1"/>
    <property type="molecule type" value="Genomic_DNA"/>
</dbReference>
<dbReference type="InterPro" id="IPR039425">
    <property type="entry name" value="RNA_pol_sigma-70-like"/>
</dbReference>
<sequence>MLDPFGRFYRDNLHMLRAYVARLLPGSGDAEDIASEAFVRVFAATTPERPVPPRAYLYTAAHNLAMNQHRWRRVRATLDMDDEAMAETPDPAPGADRDLIARQRLVLLWEALDQLSPRTRQVFVMRKIERLTNNEIAERLGISVSGVEKHVLKGLRSCRAYLELREDCNAPVGERERSGGRENGSA</sequence>
<dbReference type="Proteomes" id="UP001259572">
    <property type="component" value="Unassembled WGS sequence"/>
</dbReference>
<gene>
    <name evidence="7" type="ORF">RQX22_16825</name>
</gene>
<dbReference type="Pfam" id="PF08281">
    <property type="entry name" value="Sigma70_r4_2"/>
    <property type="match status" value="1"/>
</dbReference>
<dbReference type="SUPFAM" id="SSF88946">
    <property type="entry name" value="Sigma2 domain of RNA polymerase sigma factors"/>
    <property type="match status" value="1"/>
</dbReference>
<evidence type="ECO:0000313" key="8">
    <source>
        <dbReference type="Proteomes" id="UP001259572"/>
    </source>
</evidence>
<keyword evidence="8" id="KW-1185">Reference proteome</keyword>
<evidence type="ECO:0000256" key="3">
    <source>
        <dbReference type="ARBA" id="ARBA00023082"/>
    </source>
</evidence>
<dbReference type="InterPro" id="IPR013325">
    <property type="entry name" value="RNA_pol_sigma_r2"/>
</dbReference>
<organism evidence="7 8">
    <name type="scientific">Sphingosinicella rhizophila</name>
    <dbReference type="NCBI Taxonomy" id="3050082"/>
    <lineage>
        <taxon>Bacteria</taxon>
        <taxon>Pseudomonadati</taxon>
        <taxon>Pseudomonadota</taxon>
        <taxon>Alphaproteobacteria</taxon>
        <taxon>Sphingomonadales</taxon>
        <taxon>Sphingosinicellaceae</taxon>
        <taxon>Sphingosinicella</taxon>
    </lineage>
</organism>
<dbReference type="SUPFAM" id="SSF88659">
    <property type="entry name" value="Sigma3 and sigma4 domains of RNA polymerase sigma factors"/>
    <property type="match status" value="1"/>
</dbReference>
<comment type="caution">
    <text evidence="7">The sequence shown here is derived from an EMBL/GenBank/DDBJ whole genome shotgun (WGS) entry which is preliminary data.</text>
</comment>
<dbReference type="PANTHER" id="PTHR43133:SF63">
    <property type="entry name" value="RNA POLYMERASE SIGMA FACTOR FECI-RELATED"/>
    <property type="match status" value="1"/>
</dbReference>
<dbReference type="Gene3D" id="1.10.10.10">
    <property type="entry name" value="Winged helix-like DNA-binding domain superfamily/Winged helix DNA-binding domain"/>
    <property type="match status" value="1"/>
</dbReference>
<evidence type="ECO:0000256" key="4">
    <source>
        <dbReference type="ARBA" id="ARBA00023163"/>
    </source>
</evidence>
<evidence type="ECO:0000313" key="7">
    <source>
        <dbReference type="EMBL" id="MDT9600627.1"/>
    </source>
</evidence>
<name>A0ABU3QBD1_9SPHN</name>
<evidence type="ECO:0000256" key="2">
    <source>
        <dbReference type="ARBA" id="ARBA00023015"/>
    </source>
</evidence>
<dbReference type="PANTHER" id="PTHR43133">
    <property type="entry name" value="RNA POLYMERASE ECF-TYPE SIGMA FACTO"/>
    <property type="match status" value="1"/>
</dbReference>
<dbReference type="RefSeq" id="WP_315727991.1">
    <property type="nucleotide sequence ID" value="NZ_JAVUPU010000010.1"/>
</dbReference>
<dbReference type="Pfam" id="PF04542">
    <property type="entry name" value="Sigma70_r2"/>
    <property type="match status" value="1"/>
</dbReference>
<evidence type="ECO:0000259" key="6">
    <source>
        <dbReference type="Pfam" id="PF08281"/>
    </source>
</evidence>
<keyword evidence="2" id="KW-0805">Transcription regulation</keyword>
<reference evidence="7 8" key="1">
    <citation type="submission" date="2023-05" db="EMBL/GenBank/DDBJ databases">
        <authorList>
            <person name="Guo Y."/>
        </authorList>
    </citation>
    <scope>NUCLEOTIDE SEQUENCE [LARGE SCALE GENOMIC DNA]</scope>
    <source>
        <strain evidence="7 8">GR2756</strain>
    </source>
</reference>
<feature type="domain" description="RNA polymerase sigma factor 70 region 4 type 2" evidence="6">
    <location>
        <begin position="107"/>
        <end position="158"/>
    </location>
</feature>
<dbReference type="Gene3D" id="1.10.1740.10">
    <property type="match status" value="1"/>
</dbReference>
<dbReference type="InterPro" id="IPR014284">
    <property type="entry name" value="RNA_pol_sigma-70_dom"/>
</dbReference>
<protein>
    <submittedName>
        <fullName evidence="7">RNA polymerase sigma factor</fullName>
    </submittedName>
</protein>
<keyword evidence="4" id="KW-0804">Transcription</keyword>
<dbReference type="InterPro" id="IPR013324">
    <property type="entry name" value="RNA_pol_sigma_r3/r4-like"/>
</dbReference>
<evidence type="ECO:0000259" key="5">
    <source>
        <dbReference type="Pfam" id="PF04542"/>
    </source>
</evidence>